<dbReference type="InterPro" id="IPR051470">
    <property type="entry name" value="Thiol:disulfide_interchange"/>
</dbReference>
<reference evidence="2" key="1">
    <citation type="submission" date="2022-07" db="EMBL/GenBank/DDBJ databases">
        <title>Parvularcula maris sp. nov., an algicidal bacterium isolated from seawater.</title>
        <authorList>
            <person name="Li F."/>
        </authorList>
    </citation>
    <scope>NUCLEOTIDE SEQUENCE</scope>
    <source>
        <strain evidence="2">BGMRC 0090</strain>
    </source>
</reference>
<dbReference type="InterPro" id="IPR001853">
    <property type="entry name" value="DSBA-like_thioredoxin_dom"/>
</dbReference>
<dbReference type="PROSITE" id="PS51257">
    <property type="entry name" value="PROKAR_LIPOPROTEIN"/>
    <property type="match status" value="1"/>
</dbReference>
<name>A0A9X2L8U4_9PROT</name>
<comment type="caution">
    <text evidence="2">The sequence shown here is derived from an EMBL/GenBank/DDBJ whole genome shotgun (WGS) entry which is preliminary data.</text>
</comment>
<dbReference type="PROSITE" id="PS51352">
    <property type="entry name" value="THIOREDOXIN_2"/>
    <property type="match status" value="1"/>
</dbReference>
<evidence type="ECO:0000313" key="2">
    <source>
        <dbReference type="EMBL" id="MCQ8185098.1"/>
    </source>
</evidence>
<protein>
    <submittedName>
        <fullName evidence="2">DsbA family protein</fullName>
    </submittedName>
</protein>
<dbReference type="PANTHER" id="PTHR35272">
    <property type="entry name" value="THIOL:DISULFIDE INTERCHANGE PROTEIN DSBC-RELATED"/>
    <property type="match status" value="1"/>
</dbReference>
<dbReference type="GO" id="GO:0016491">
    <property type="term" value="F:oxidoreductase activity"/>
    <property type="evidence" value="ECO:0007669"/>
    <property type="project" value="InterPro"/>
</dbReference>
<accession>A0A9X2L8U4</accession>
<evidence type="ECO:0000313" key="3">
    <source>
        <dbReference type="Proteomes" id="UP001142610"/>
    </source>
</evidence>
<dbReference type="InterPro" id="IPR036249">
    <property type="entry name" value="Thioredoxin-like_sf"/>
</dbReference>
<dbReference type="Proteomes" id="UP001142610">
    <property type="component" value="Unassembled WGS sequence"/>
</dbReference>
<dbReference type="AlphaFoldDB" id="A0A9X2L8U4"/>
<dbReference type="InterPro" id="IPR013766">
    <property type="entry name" value="Thioredoxin_domain"/>
</dbReference>
<keyword evidence="3" id="KW-1185">Reference proteome</keyword>
<proteinExistence type="predicted"/>
<feature type="domain" description="Thioredoxin" evidence="1">
    <location>
        <begin position="40"/>
        <end position="195"/>
    </location>
</feature>
<dbReference type="PANTHER" id="PTHR35272:SF3">
    <property type="entry name" value="THIOL:DISULFIDE INTERCHANGE PROTEIN DSBC"/>
    <property type="match status" value="1"/>
</dbReference>
<dbReference type="RefSeq" id="WP_256618959.1">
    <property type="nucleotide sequence ID" value="NZ_JANIBC010000003.1"/>
</dbReference>
<evidence type="ECO:0000259" key="1">
    <source>
        <dbReference type="PROSITE" id="PS51352"/>
    </source>
</evidence>
<dbReference type="SUPFAM" id="SSF52833">
    <property type="entry name" value="Thioredoxin-like"/>
    <property type="match status" value="1"/>
</dbReference>
<dbReference type="Gene3D" id="3.40.30.10">
    <property type="entry name" value="Glutaredoxin"/>
    <property type="match status" value="1"/>
</dbReference>
<sequence length="249" mass="26920">MKNFLLLASAGMLLSCSEAPGDTAEAPAPVTDEAFEAQLVRVLDERPEIILEALENFQRRSEQQLIADVLPTLASAQAGHAIGASEEDASLILIEFFDYHCGFCQRAMDDVLALVEADPGVRVVFQELPILREESRQAARIAIAAAGLEGADYQTVHRALLETPGVLDEAAIERALRRAGVDAEAVTAALADNGEDIDRVLNQSVQIAQQLRIQGTPYFIAANPANGRYDVLEGYRPTDFEAFIEGARG</sequence>
<dbReference type="EMBL" id="JANIBC010000003">
    <property type="protein sequence ID" value="MCQ8185098.1"/>
    <property type="molecule type" value="Genomic_DNA"/>
</dbReference>
<organism evidence="2 3">
    <name type="scientific">Parvularcula maris</name>
    <dbReference type="NCBI Taxonomy" id="2965077"/>
    <lineage>
        <taxon>Bacteria</taxon>
        <taxon>Pseudomonadati</taxon>
        <taxon>Pseudomonadota</taxon>
        <taxon>Alphaproteobacteria</taxon>
        <taxon>Parvularculales</taxon>
        <taxon>Parvularculaceae</taxon>
        <taxon>Parvularcula</taxon>
    </lineage>
</organism>
<gene>
    <name evidence="2" type="ORF">NOG11_06805</name>
</gene>
<dbReference type="Pfam" id="PF01323">
    <property type="entry name" value="DSBA"/>
    <property type="match status" value="1"/>
</dbReference>